<dbReference type="Proteomes" id="UP000439550">
    <property type="component" value="Unassembled WGS sequence"/>
</dbReference>
<proteinExistence type="predicted"/>
<dbReference type="EMBL" id="WITJ01000010">
    <property type="protein sequence ID" value="MQW39850.1"/>
    <property type="molecule type" value="Genomic_DNA"/>
</dbReference>
<comment type="caution">
    <text evidence="1">The sequence shown here is derived from an EMBL/GenBank/DDBJ whole genome shotgun (WGS) entry which is preliminary data.</text>
</comment>
<evidence type="ECO:0000313" key="2">
    <source>
        <dbReference type="Proteomes" id="UP000439550"/>
    </source>
</evidence>
<sequence length="113" mass="13361">MEYVEKQNREWILPYVSEISKTLDVAPELIANLVTDNAVNIIKLWITPKYPKGPDEFSVIFTALARKTINPLLNREYRLPENLMKANERERERERERENFVVKINLKSCQVTK</sequence>
<reference evidence="1 2" key="1">
    <citation type="submission" date="2019-10" db="EMBL/GenBank/DDBJ databases">
        <authorList>
            <person name="Dong K."/>
        </authorList>
    </citation>
    <scope>NUCLEOTIDE SEQUENCE [LARGE SCALE GENOMIC DNA]</scope>
    <source>
        <strain evidence="1 2">DSM 28960</strain>
    </source>
</reference>
<organism evidence="1 2">
    <name type="scientific">Lactococcus hircilactis</name>
    <dbReference type="NCBI Taxonomy" id="1494462"/>
    <lineage>
        <taxon>Bacteria</taxon>
        <taxon>Bacillati</taxon>
        <taxon>Bacillota</taxon>
        <taxon>Bacilli</taxon>
        <taxon>Lactobacillales</taxon>
        <taxon>Streptococcaceae</taxon>
        <taxon>Lactococcus</taxon>
    </lineage>
</organism>
<evidence type="ECO:0000313" key="1">
    <source>
        <dbReference type="EMBL" id="MQW39850.1"/>
    </source>
</evidence>
<gene>
    <name evidence="1" type="ORF">GHI93_07920</name>
</gene>
<keyword evidence="2" id="KW-1185">Reference proteome</keyword>
<name>A0A7X2D297_9LACT</name>
<dbReference type="RefSeq" id="WP_153496517.1">
    <property type="nucleotide sequence ID" value="NZ_CBCRWP010000011.1"/>
</dbReference>
<protein>
    <submittedName>
        <fullName evidence="1">Uncharacterized protein</fullName>
    </submittedName>
</protein>
<dbReference type="AlphaFoldDB" id="A0A7X2D297"/>
<accession>A0A7X2D297</accession>